<dbReference type="EMBL" id="SRMF01000005">
    <property type="protein sequence ID" value="TGG92446.1"/>
    <property type="molecule type" value="Genomic_DNA"/>
</dbReference>
<sequence length="467" mass="52092">MADQKPAGYRLTRPRLASLLAGPWAPLQTVVNGHELTAVQTLNRHILHLSLQQPEPALNDRDSIAAADELVLQLLTASLQWGLEPEAWHHAINLLQPAVPYTDALVDGLWVAFEVAESAEHQADLLSLLTRCPALLHPQKSDESRPAVSAFRAHIPSLLATEDDALRELLFQYLNRLPLAAHNHSLLLAGLPHVHRTMDRHTRASYLLHMGRLHYLSPSALEDIDTQVRQLPSVVPRDPMLPDLNPPGYLAEQARLHRGYQPDRHRPDWDLMVRRLDEGSHNLQAVVPEIHVYTPGRPRLRADILERLLTRPGVNGKPGLDLPMINTVDIMTCLAGQGHLPTWACRWVLNELLEIALSAGPVNQRLSWLRLGALTPVRDLLWSVFERPGLISKADPLLLREVLERAWGGEAGLVQALQDRQSQLLHPQSLQAHAEFLQAQPIWSERMGLTIPEAAEPAPAQGGLQHD</sequence>
<comment type="caution">
    <text evidence="1">The sequence shown here is derived from an EMBL/GenBank/DDBJ whole genome shotgun (WGS) entry which is preliminary data.</text>
</comment>
<evidence type="ECO:0000313" key="1">
    <source>
        <dbReference type="EMBL" id="TGG92446.1"/>
    </source>
</evidence>
<accession>A0A4Z0WA56</accession>
<dbReference type="RefSeq" id="WP_135483779.1">
    <property type="nucleotide sequence ID" value="NZ_SRMF01000005.1"/>
</dbReference>
<name>A0A4Z0WA56_9GAMM</name>
<proteinExistence type="predicted"/>
<reference evidence="1 2" key="1">
    <citation type="submission" date="2019-04" db="EMBL/GenBank/DDBJ databases">
        <title>Natronospirillum operosus gen. nov., sp. nov., a haloalkaliphilic satellite isolated from decaying biomass of laboratory culture of cyanobacterium Geitlerinema sp. and proposal of Natronospirillaceae fam. nov. and Saccharospirillaceae fam. nov.</title>
        <authorList>
            <person name="Kevbrin V."/>
            <person name="Boltyanskaya Y."/>
            <person name="Koziaeva V."/>
            <person name="Grouzdev D.S."/>
            <person name="Park M."/>
            <person name="Cho J."/>
        </authorList>
    </citation>
    <scope>NUCLEOTIDE SEQUENCE [LARGE SCALE GENOMIC DNA]</scope>
    <source>
        <strain evidence="1 2">G-116</strain>
    </source>
</reference>
<dbReference type="AlphaFoldDB" id="A0A4Z0WA56"/>
<organism evidence="1 2">
    <name type="scientific">Natronospirillum operosum</name>
    <dbReference type="NCBI Taxonomy" id="2759953"/>
    <lineage>
        <taxon>Bacteria</taxon>
        <taxon>Pseudomonadati</taxon>
        <taxon>Pseudomonadota</taxon>
        <taxon>Gammaproteobacteria</taxon>
        <taxon>Oceanospirillales</taxon>
        <taxon>Natronospirillaceae</taxon>
        <taxon>Natronospirillum</taxon>
    </lineage>
</organism>
<dbReference type="Proteomes" id="UP000297475">
    <property type="component" value="Unassembled WGS sequence"/>
</dbReference>
<keyword evidence="2" id="KW-1185">Reference proteome</keyword>
<evidence type="ECO:0000313" key="2">
    <source>
        <dbReference type="Proteomes" id="UP000297475"/>
    </source>
</evidence>
<gene>
    <name evidence="1" type="ORF">E4656_13300</name>
</gene>
<protein>
    <submittedName>
        <fullName evidence="1">Uncharacterized protein</fullName>
    </submittedName>
</protein>